<evidence type="ECO:0000256" key="1">
    <source>
        <dbReference type="ARBA" id="ARBA00022737"/>
    </source>
</evidence>
<feature type="repeat" description="PPR" evidence="2">
    <location>
        <begin position="368"/>
        <end position="402"/>
    </location>
</feature>
<keyword evidence="1" id="KW-0677">Repeat</keyword>
<dbReference type="NCBIfam" id="TIGR00756">
    <property type="entry name" value="PPR"/>
    <property type="match status" value="2"/>
</dbReference>
<dbReference type="Gene3D" id="1.25.40.10">
    <property type="entry name" value="Tetratricopeptide repeat domain"/>
    <property type="match status" value="1"/>
</dbReference>
<proteinExistence type="predicted"/>
<reference evidence="4" key="1">
    <citation type="submission" date="2019-11" db="EMBL/GenBank/DDBJ databases">
        <authorList>
            <person name="Liu Y."/>
            <person name="Hou J."/>
            <person name="Li T.-Q."/>
            <person name="Guan C.-H."/>
            <person name="Wu X."/>
            <person name="Wu H.-Z."/>
            <person name="Ling F."/>
            <person name="Zhang R."/>
            <person name="Shi X.-G."/>
            <person name="Ren J.-P."/>
            <person name="Chen E.-F."/>
            <person name="Sun J.-M."/>
        </authorList>
    </citation>
    <scope>NUCLEOTIDE SEQUENCE</scope>
    <source>
        <strain evidence="4">Adult_tree_wgs_1</strain>
        <tissue evidence="4">Leaves</tissue>
    </source>
</reference>
<organism evidence="4 5">
    <name type="scientific">Rhododendron simsii</name>
    <name type="common">Sims's rhododendron</name>
    <dbReference type="NCBI Taxonomy" id="118357"/>
    <lineage>
        <taxon>Eukaryota</taxon>
        <taxon>Viridiplantae</taxon>
        <taxon>Streptophyta</taxon>
        <taxon>Embryophyta</taxon>
        <taxon>Tracheophyta</taxon>
        <taxon>Spermatophyta</taxon>
        <taxon>Magnoliopsida</taxon>
        <taxon>eudicotyledons</taxon>
        <taxon>Gunneridae</taxon>
        <taxon>Pentapetalae</taxon>
        <taxon>asterids</taxon>
        <taxon>Ericales</taxon>
        <taxon>Ericaceae</taxon>
        <taxon>Ericoideae</taxon>
        <taxon>Rhodoreae</taxon>
        <taxon>Rhododendron</taxon>
    </lineage>
</organism>
<dbReference type="OrthoDB" id="1092629at2759"/>
<feature type="repeat" description="PPR" evidence="2">
    <location>
        <begin position="403"/>
        <end position="437"/>
    </location>
</feature>
<dbReference type="InterPro" id="IPR002885">
    <property type="entry name" value="PPR_rpt"/>
</dbReference>
<dbReference type="PANTHER" id="PTHR47932">
    <property type="entry name" value="ATPASE EXPRESSION PROTEIN 3"/>
    <property type="match status" value="1"/>
</dbReference>
<dbReference type="PANTHER" id="PTHR47932:SF44">
    <property type="entry name" value="MIOREX COMPLEX COMPONENT 1"/>
    <property type="match status" value="1"/>
</dbReference>
<dbReference type="AlphaFoldDB" id="A0A834HCN4"/>
<keyword evidence="5" id="KW-1185">Reference proteome</keyword>
<dbReference type="Pfam" id="PF13041">
    <property type="entry name" value="PPR_2"/>
    <property type="match status" value="1"/>
</dbReference>
<feature type="region of interest" description="Disordered" evidence="3">
    <location>
        <begin position="70"/>
        <end position="90"/>
    </location>
</feature>
<evidence type="ECO:0000256" key="2">
    <source>
        <dbReference type="PROSITE-ProRule" id="PRU00708"/>
    </source>
</evidence>
<evidence type="ECO:0008006" key="6">
    <source>
        <dbReference type="Google" id="ProtNLM"/>
    </source>
</evidence>
<accession>A0A834HCN4</accession>
<evidence type="ECO:0000313" key="4">
    <source>
        <dbReference type="EMBL" id="KAF7150648.1"/>
    </source>
</evidence>
<dbReference type="EMBL" id="WJXA01000002">
    <property type="protein sequence ID" value="KAF7150648.1"/>
    <property type="molecule type" value="Genomic_DNA"/>
</dbReference>
<sequence>MAQIESSDLIQRFVRVLNDPESETAKTLMAIFKVAMARNQPIVEVPVNVNGNPGQNSGYANHAIEAPSSQVYNNPTFEPRPSPTRPADFYQPVPNTNGSNGVGSRCGNDQNGTIPIGFKVSPGFGTNQSQYVPPMAHYTSTTRTPELFVQLLIKNIRKREGFCIMWGDWGCWLRLDRLNAVVVNTGEGQKGGAGGYCFACERRKEKGDTERGSAALVEPVLCYQKLKYSFVKPRKLIKLMKILRFFEAGGDGDDHNDDENGEDYDGNAHPPGAALLMSSSISKINLLHGLVRKLSLLQSVPKVMVLTLAAWVAPGWLWAGAGGFDGGGSLSNSYPGGLRHMMFCAMKTQILLCKAAEAYKTSEGLKPDVKTYNAMIGGLCGRSLVDKAEKLLPLMEKDECPPNSFTCNVIVRAYLERGDKHKVMVVLQEMIKRCFSPNTRTMSMLMDSLKVDIGGCKMF</sequence>
<evidence type="ECO:0000256" key="3">
    <source>
        <dbReference type="SAM" id="MobiDB-lite"/>
    </source>
</evidence>
<gene>
    <name evidence="4" type="ORF">RHSIM_Rhsim02G0033800</name>
</gene>
<dbReference type="PROSITE" id="PS51375">
    <property type="entry name" value="PPR"/>
    <property type="match status" value="2"/>
</dbReference>
<evidence type="ECO:0000313" key="5">
    <source>
        <dbReference type="Proteomes" id="UP000626092"/>
    </source>
</evidence>
<name>A0A834HCN4_RHOSS</name>
<dbReference type="InterPro" id="IPR011990">
    <property type="entry name" value="TPR-like_helical_dom_sf"/>
</dbReference>
<comment type="caution">
    <text evidence="4">The sequence shown here is derived from an EMBL/GenBank/DDBJ whole genome shotgun (WGS) entry which is preliminary data.</text>
</comment>
<dbReference type="Proteomes" id="UP000626092">
    <property type="component" value="Unassembled WGS sequence"/>
</dbReference>
<protein>
    <recommendedName>
        <fullName evidence="6">Pentatricopeptide repeat-containing protein</fullName>
    </recommendedName>
</protein>